<organism evidence="13">
    <name type="scientific">Medioppia subpectinata</name>
    <dbReference type="NCBI Taxonomy" id="1979941"/>
    <lineage>
        <taxon>Eukaryota</taxon>
        <taxon>Metazoa</taxon>
        <taxon>Ecdysozoa</taxon>
        <taxon>Arthropoda</taxon>
        <taxon>Chelicerata</taxon>
        <taxon>Arachnida</taxon>
        <taxon>Acari</taxon>
        <taxon>Acariformes</taxon>
        <taxon>Sarcoptiformes</taxon>
        <taxon>Oribatida</taxon>
        <taxon>Brachypylina</taxon>
        <taxon>Oppioidea</taxon>
        <taxon>Oppiidae</taxon>
        <taxon>Medioppia</taxon>
    </lineage>
</organism>
<feature type="transmembrane region" description="Helical" evidence="10">
    <location>
        <begin position="293"/>
        <end position="313"/>
    </location>
</feature>
<evidence type="ECO:0000256" key="7">
    <source>
        <dbReference type="ARBA" id="ARBA00022840"/>
    </source>
</evidence>
<dbReference type="GO" id="GO:0016020">
    <property type="term" value="C:membrane"/>
    <property type="evidence" value="ECO:0007669"/>
    <property type="project" value="UniProtKB-SubCell"/>
</dbReference>
<sequence length="1034" mass="117178">MIWMWSLFIRAHKKDLEFSDLYRCSKSDETNRVRQKLQIKWDKQLRSKNKPSLYWALFASFGPELTILYIPYAIRELVLNLLQSYCIVYLVRYFNNDPNTSQWWATWAAVGIVVAAIGNMLIEYLNLVLCNKVGVRIRAACCALIYHNLMHLSHTSLGKTTGSHILNIMSNDINRFDEFALHSRSLFVAPLQAAIVIYLLWSHLRWACLTGMGILVLFIPFQVLMGRMFRRVRQKTAKLTDSRIRLMQEIIAGMRVIKMYAWEQPFAQLVATARKSEMKQIRYSNFLKGVNHAIYYSIIRVIIYACFLTYIFMGEKLSAETTFATIAYFNAMRWSMAKNAPLAITALSELIIVIKRIQNFLLLEEMSGLDEREGKDNEAFISGENEIILGVMENTLNNKENGVFMDKMSVRWNSETTEPTLRDISLSVKPGELLAVVGSVGSGKSSLLMSILNEISLVSGRVVVRGRVSYAPQESWAFIASVRQNILFGSQYNEEKYNRVVKACALDTDFKLMPFGDKTLVGERGLALSGGQKARLNLARALYHSADIYLLDDPLSAVDTHVAKHIYQKCCVEYLKDKATILVTHQIQFLKDAQQILVLNDGECVAIGSYTQLKERGIDLMAYHRQTDGPNDSRSVKRRSSVTPSIVSIITEGSDVTDVWEPIEVGEQEVKAELKMIGSVETTVYMDYIKAGAGPLLVVLTILFIINSQVIYQGSDYWLRLWSVLLVTNEMSKNPDEVDQTFNIIIYTSLIIGLFVSALLSTICFYIMCMRSSVNLYNRIFCALLRSPIHLFESSPIGNRRILNRFSKDTGIADELLPSVAFEFIIDLSFIIGSLVLNAIVSWFLIFPAILLLILVFICRYFYIRAARDIKPRSPVYSHVNTTLCGLTSIRAFGAQHMFERQFEVHQNDNTSTYFLFVCTSRALGVLTDTICIVYLSAVIVYIMTSSDGIPVGNIGLLLTSAITLTSLSQSCVRLSADTESYMTAVERVLEYTAIKPEAELESTPDRIPPKDWPQMGEIVFKDMSLQYNESPHK</sequence>
<evidence type="ECO:0000313" key="13">
    <source>
        <dbReference type="EMBL" id="CAD7631155.1"/>
    </source>
</evidence>
<evidence type="ECO:0000256" key="1">
    <source>
        <dbReference type="ARBA" id="ARBA00004141"/>
    </source>
</evidence>
<evidence type="ECO:0000313" key="14">
    <source>
        <dbReference type="Proteomes" id="UP000759131"/>
    </source>
</evidence>
<feature type="transmembrane region" description="Helical" evidence="10">
    <location>
        <begin position="843"/>
        <end position="863"/>
    </location>
</feature>
<dbReference type="InterPro" id="IPR003593">
    <property type="entry name" value="AAA+_ATPase"/>
</dbReference>
<dbReference type="FunFam" id="3.40.50.300:FF:001726">
    <property type="entry name" value="Multidrug resistance-associated protein 4"/>
    <property type="match status" value="1"/>
</dbReference>
<dbReference type="EMBL" id="OC863640">
    <property type="protein sequence ID" value="CAD7631155.1"/>
    <property type="molecule type" value="Genomic_DNA"/>
</dbReference>
<dbReference type="GO" id="GO:0016887">
    <property type="term" value="F:ATP hydrolysis activity"/>
    <property type="evidence" value="ECO:0007669"/>
    <property type="project" value="InterPro"/>
</dbReference>
<evidence type="ECO:0000256" key="5">
    <source>
        <dbReference type="ARBA" id="ARBA00022737"/>
    </source>
</evidence>
<reference evidence="13" key="1">
    <citation type="submission" date="2020-11" db="EMBL/GenBank/DDBJ databases">
        <authorList>
            <person name="Tran Van P."/>
        </authorList>
    </citation>
    <scope>NUCLEOTIDE SEQUENCE</scope>
</reference>
<dbReference type="FunFam" id="1.20.1560.10:FF:000026">
    <property type="entry name" value="Multidrug resistance-associated protein lethal(2)03659"/>
    <property type="match status" value="1"/>
</dbReference>
<feature type="transmembrane region" description="Helical" evidence="10">
    <location>
        <begin position="103"/>
        <end position="122"/>
    </location>
</feature>
<dbReference type="Pfam" id="PF00664">
    <property type="entry name" value="ABC_membrane"/>
    <property type="match status" value="2"/>
</dbReference>
<keyword evidence="4 10" id="KW-0812">Transmembrane</keyword>
<comment type="similarity">
    <text evidence="2">Belongs to the ABC transporter superfamily. ABCC family. Conjugate transporter (TC 3.A.1.208) subfamily.</text>
</comment>
<feature type="transmembrane region" description="Helical" evidence="10">
    <location>
        <begin position="744"/>
        <end position="769"/>
    </location>
</feature>
<dbReference type="SMART" id="SM00382">
    <property type="entry name" value="AAA"/>
    <property type="match status" value="1"/>
</dbReference>
<dbReference type="AlphaFoldDB" id="A0A7R9KXQ5"/>
<dbReference type="GO" id="GO:0005524">
    <property type="term" value="F:ATP binding"/>
    <property type="evidence" value="ECO:0007669"/>
    <property type="project" value="UniProtKB-KW"/>
</dbReference>
<feature type="transmembrane region" description="Helical" evidence="10">
    <location>
        <begin position="204"/>
        <end position="225"/>
    </location>
</feature>
<proteinExistence type="inferred from homology"/>
<feature type="domain" description="ABC transporter" evidence="11">
    <location>
        <begin position="405"/>
        <end position="626"/>
    </location>
</feature>
<feature type="transmembrane region" description="Helical" evidence="10">
    <location>
        <begin position="179"/>
        <end position="198"/>
    </location>
</feature>
<comment type="subcellular location">
    <subcellularLocation>
        <location evidence="1">Membrane</location>
        <topology evidence="1">Multi-pass membrane protein</topology>
    </subcellularLocation>
</comment>
<dbReference type="GO" id="GO:0140359">
    <property type="term" value="F:ABC-type transporter activity"/>
    <property type="evidence" value="ECO:0007669"/>
    <property type="project" value="InterPro"/>
</dbReference>
<evidence type="ECO:0000256" key="6">
    <source>
        <dbReference type="ARBA" id="ARBA00022741"/>
    </source>
</evidence>
<feature type="domain" description="ABC transmembrane type-1" evidence="12">
    <location>
        <begin position="699"/>
        <end position="981"/>
    </location>
</feature>
<feature type="transmembrane region" description="Helical" evidence="10">
    <location>
        <begin position="950"/>
        <end position="968"/>
    </location>
</feature>
<dbReference type="FunFam" id="1.20.1560.10:FF:000013">
    <property type="entry name" value="ABC transporter C family member 2"/>
    <property type="match status" value="1"/>
</dbReference>
<dbReference type="EMBL" id="CAJPIZ010009065">
    <property type="protein sequence ID" value="CAG2111585.1"/>
    <property type="molecule type" value="Genomic_DNA"/>
</dbReference>
<evidence type="ECO:0000256" key="9">
    <source>
        <dbReference type="ARBA" id="ARBA00023136"/>
    </source>
</evidence>
<dbReference type="Gene3D" id="3.40.50.300">
    <property type="entry name" value="P-loop containing nucleotide triphosphate hydrolases"/>
    <property type="match status" value="1"/>
</dbReference>
<accession>A0A7R9KXQ5</accession>
<feature type="domain" description="ABC transmembrane type-1" evidence="12">
    <location>
        <begin position="78"/>
        <end position="336"/>
    </location>
</feature>
<evidence type="ECO:0000259" key="11">
    <source>
        <dbReference type="PROSITE" id="PS50893"/>
    </source>
</evidence>
<evidence type="ECO:0000256" key="3">
    <source>
        <dbReference type="ARBA" id="ARBA00022448"/>
    </source>
</evidence>
<dbReference type="PANTHER" id="PTHR24223">
    <property type="entry name" value="ATP-BINDING CASSETTE SUB-FAMILY C"/>
    <property type="match status" value="1"/>
</dbReference>
<dbReference type="OrthoDB" id="6510208at2759"/>
<feature type="non-terminal residue" evidence="13">
    <location>
        <position position="1"/>
    </location>
</feature>
<dbReference type="CDD" id="cd03250">
    <property type="entry name" value="ABCC_MRP_domain1"/>
    <property type="match status" value="1"/>
</dbReference>
<feature type="transmembrane region" description="Helical" evidence="10">
    <location>
        <begin position="340"/>
        <end position="357"/>
    </location>
</feature>
<dbReference type="PANTHER" id="PTHR24223:SF456">
    <property type="entry name" value="MULTIDRUG RESISTANCE-ASSOCIATED PROTEIN LETHAL(2)03659"/>
    <property type="match status" value="1"/>
</dbReference>
<dbReference type="InterPro" id="IPR003439">
    <property type="entry name" value="ABC_transporter-like_ATP-bd"/>
</dbReference>
<evidence type="ECO:0000256" key="10">
    <source>
        <dbReference type="SAM" id="Phobius"/>
    </source>
</evidence>
<feature type="transmembrane region" description="Helical" evidence="10">
    <location>
        <begin position="693"/>
        <end position="712"/>
    </location>
</feature>
<evidence type="ECO:0000256" key="2">
    <source>
        <dbReference type="ARBA" id="ARBA00009726"/>
    </source>
</evidence>
<dbReference type="SUPFAM" id="SSF90123">
    <property type="entry name" value="ABC transporter transmembrane region"/>
    <property type="match status" value="2"/>
</dbReference>
<dbReference type="PROSITE" id="PS00211">
    <property type="entry name" value="ABC_TRANSPORTER_1"/>
    <property type="match status" value="1"/>
</dbReference>
<name>A0A7R9KXQ5_9ACAR</name>
<keyword evidence="5" id="KW-0677">Repeat</keyword>
<dbReference type="SUPFAM" id="SSF52540">
    <property type="entry name" value="P-loop containing nucleoside triphosphate hydrolases"/>
    <property type="match status" value="1"/>
</dbReference>
<dbReference type="InterPro" id="IPR017871">
    <property type="entry name" value="ABC_transporter-like_CS"/>
</dbReference>
<feature type="transmembrane region" description="Helical" evidence="10">
    <location>
        <begin position="53"/>
        <end position="74"/>
    </location>
</feature>
<keyword evidence="3" id="KW-0813">Transport</keyword>
<evidence type="ECO:0000256" key="8">
    <source>
        <dbReference type="ARBA" id="ARBA00022989"/>
    </source>
</evidence>
<dbReference type="InterPro" id="IPR027417">
    <property type="entry name" value="P-loop_NTPase"/>
</dbReference>
<protein>
    <submittedName>
        <fullName evidence="13">Uncharacterized protein</fullName>
    </submittedName>
</protein>
<gene>
    <name evidence="13" type="ORF">OSB1V03_LOCUS11564</name>
</gene>
<dbReference type="InterPro" id="IPR050173">
    <property type="entry name" value="ABC_transporter_C-like"/>
</dbReference>
<dbReference type="PROSITE" id="PS50929">
    <property type="entry name" value="ABC_TM1F"/>
    <property type="match status" value="2"/>
</dbReference>
<evidence type="ECO:0000259" key="12">
    <source>
        <dbReference type="PROSITE" id="PS50929"/>
    </source>
</evidence>
<evidence type="ECO:0000256" key="4">
    <source>
        <dbReference type="ARBA" id="ARBA00022692"/>
    </source>
</evidence>
<dbReference type="Proteomes" id="UP000759131">
    <property type="component" value="Unassembled WGS sequence"/>
</dbReference>
<dbReference type="Gene3D" id="1.20.1560.10">
    <property type="entry name" value="ABC transporter type 1, transmembrane domain"/>
    <property type="match status" value="2"/>
</dbReference>
<dbReference type="PROSITE" id="PS50893">
    <property type="entry name" value="ABC_TRANSPORTER_2"/>
    <property type="match status" value="1"/>
</dbReference>
<keyword evidence="6" id="KW-0547">Nucleotide-binding</keyword>
<dbReference type="InterPro" id="IPR011527">
    <property type="entry name" value="ABC1_TM_dom"/>
</dbReference>
<keyword evidence="14" id="KW-1185">Reference proteome</keyword>
<dbReference type="Pfam" id="PF00005">
    <property type="entry name" value="ABC_tran"/>
    <property type="match status" value="1"/>
</dbReference>
<feature type="transmembrane region" description="Helical" evidence="10">
    <location>
        <begin position="923"/>
        <end position="944"/>
    </location>
</feature>
<keyword evidence="9 10" id="KW-0472">Membrane</keyword>
<keyword evidence="8 10" id="KW-1133">Transmembrane helix</keyword>
<dbReference type="InterPro" id="IPR036640">
    <property type="entry name" value="ABC1_TM_sf"/>
</dbReference>
<feature type="transmembrane region" description="Helical" evidence="10">
    <location>
        <begin position="816"/>
        <end position="837"/>
    </location>
</feature>
<keyword evidence="7" id="KW-0067">ATP-binding</keyword>